<keyword evidence="1 4" id="KW-0378">Hydrolase</keyword>
<evidence type="ECO:0000313" key="4">
    <source>
        <dbReference type="EMBL" id="QDE37738.1"/>
    </source>
</evidence>
<dbReference type="InterPro" id="IPR005674">
    <property type="entry name" value="CocE/Ser_esterase"/>
</dbReference>
<dbReference type="Gene3D" id="1.10.3020.10">
    <property type="entry name" value="alpha-amino acid ester hydrolase ( Helical cap domain)"/>
    <property type="match status" value="1"/>
</dbReference>
<evidence type="ECO:0000313" key="5">
    <source>
        <dbReference type="Proteomes" id="UP000316093"/>
    </source>
</evidence>
<dbReference type="Gene3D" id="3.40.50.1820">
    <property type="entry name" value="alpha/beta hydrolase"/>
    <property type="match status" value="1"/>
</dbReference>
<evidence type="ECO:0000259" key="3">
    <source>
        <dbReference type="SMART" id="SM00939"/>
    </source>
</evidence>
<keyword evidence="2" id="KW-0732">Signal</keyword>
<feature type="chain" id="PRO_5021187333" evidence="2">
    <location>
        <begin position="23"/>
        <end position="638"/>
    </location>
</feature>
<dbReference type="Pfam" id="PF02129">
    <property type="entry name" value="Peptidase_S15"/>
    <property type="match status" value="1"/>
</dbReference>
<dbReference type="GO" id="GO:0008239">
    <property type="term" value="F:dipeptidyl-peptidase activity"/>
    <property type="evidence" value="ECO:0007669"/>
    <property type="project" value="InterPro"/>
</dbReference>
<accession>A0A4Y5YZF0</accession>
<protein>
    <submittedName>
        <fullName evidence="4">CocE/NonD family hydrolase</fullName>
    </submittedName>
</protein>
<organism evidence="4 5">
    <name type="scientific">Luteibacter pinisoli</name>
    <dbReference type="NCBI Taxonomy" id="2589080"/>
    <lineage>
        <taxon>Bacteria</taxon>
        <taxon>Pseudomonadati</taxon>
        <taxon>Pseudomonadota</taxon>
        <taxon>Gammaproteobacteria</taxon>
        <taxon>Lysobacterales</taxon>
        <taxon>Rhodanobacteraceae</taxon>
        <taxon>Luteibacter</taxon>
    </lineage>
</organism>
<dbReference type="EMBL" id="CP041046">
    <property type="protein sequence ID" value="QDE37738.1"/>
    <property type="molecule type" value="Genomic_DNA"/>
</dbReference>
<dbReference type="InterPro" id="IPR008979">
    <property type="entry name" value="Galactose-bd-like_sf"/>
</dbReference>
<dbReference type="AlphaFoldDB" id="A0A4Y5YZF0"/>
<dbReference type="SMART" id="SM00939">
    <property type="entry name" value="PepX_C"/>
    <property type="match status" value="1"/>
</dbReference>
<evidence type="ECO:0000256" key="2">
    <source>
        <dbReference type="SAM" id="SignalP"/>
    </source>
</evidence>
<dbReference type="Proteomes" id="UP000316093">
    <property type="component" value="Chromosome"/>
</dbReference>
<gene>
    <name evidence="4" type="ORF">FIV34_00265</name>
</gene>
<feature type="domain" description="Xaa-Pro dipeptidyl-peptidase C-terminal" evidence="3">
    <location>
        <begin position="369"/>
        <end position="626"/>
    </location>
</feature>
<sequence length="638" mass="71316">MSSRIFSAMALLLFLHAAEAQVAQVSEVQIGSDIPEDWQQTASDRDFVKREVMIPMRDGVKLHTVIVIPQGSAAAPMLLERTPYGASSFLSGNSTRLRDRLLPGDRIWADNGYILVAQDMRGKYGSEGAYVMTRPPIGPLNPTTTDDTTDAYDTIDWLVKNVPESNARVGMIGSSYDGWAVVMALLHPHPAMRVAAPESPMIDGWMGDDWFQYGAFRQKMFDYFAKQTSAKGEGESIPRKGRDDYQEMLDAGSAGAYAVAHGIDRLPWWQRLSTHPSYDALWQGQALDKIIAAHPSSVPTLWLQGLWDQEDIYGAVHCWEALKAKGMAASNHLAMGPWNHSQINGRADALGPLKWSGDTADYFRREVLLPFFDTYLRDRKPSHPTPHVIIYNPAEDQWERFTDWPGASPDQLTPMYLQPDRGLARSRPASGRDSYVSDPRKPVPFEPLPVRMGDHASWSTWLLQDQRFVSTRPDVLSYQTPILDAAVRIQGAPFADIFLSTTGSDTDVVVKIIDVYPSNDTDAPELSGYQLPISLAIFRGRYRRSFEHPTAIPSGAVQEYRFRLPTVNYTFVPGHRIMVQLQSSLFPLYDRNPQTYVPNIFFAKPGDYRPATVSIEHGMQGMSAVLLPIVPSSTAIHE</sequence>
<dbReference type="OrthoDB" id="9806163at2"/>
<feature type="signal peptide" evidence="2">
    <location>
        <begin position="1"/>
        <end position="22"/>
    </location>
</feature>
<keyword evidence="5" id="KW-1185">Reference proteome</keyword>
<dbReference type="InterPro" id="IPR013736">
    <property type="entry name" value="Xaa-Pro_dipept_C"/>
</dbReference>
<name>A0A4Y5YZF0_9GAMM</name>
<dbReference type="SUPFAM" id="SSF49785">
    <property type="entry name" value="Galactose-binding domain-like"/>
    <property type="match status" value="1"/>
</dbReference>
<proteinExistence type="predicted"/>
<dbReference type="KEGG" id="lpy:FIV34_00265"/>
<evidence type="ECO:0000256" key="1">
    <source>
        <dbReference type="ARBA" id="ARBA00022801"/>
    </source>
</evidence>
<dbReference type="InterPro" id="IPR000383">
    <property type="entry name" value="Xaa-Pro-like_dom"/>
</dbReference>
<dbReference type="SUPFAM" id="SSF53474">
    <property type="entry name" value="alpha/beta-Hydrolases"/>
    <property type="match status" value="1"/>
</dbReference>
<dbReference type="NCBIfam" id="TIGR00976">
    <property type="entry name" value="CocE_NonD"/>
    <property type="match status" value="1"/>
</dbReference>
<dbReference type="InterPro" id="IPR029058">
    <property type="entry name" value="AB_hydrolase_fold"/>
</dbReference>
<reference evidence="4 5" key="1">
    <citation type="submission" date="2019-06" db="EMBL/GenBank/DDBJ databases">
        <title>A complete genome sequence for Luteibacter pinisoli MAH-14.</title>
        <authorList>
            <person name="Baltrus D.A."/>
        </authorList>
    </citation>
    <scope>NUCLEOTIDE SEQUENCE [LARGE SCALE GENOMIC DNA]</scope>
    <source>
        <strain evidence="4 5">MAH-14</strain>
    </source>
</reference>
<dbReference type="Pfam" id="PF08530">
    <property type="entry name" value="PepX_C"/>
    <property type="match status" value="1"/>
</dbReference>
<dbReference type="Gene3D" id="2.60.120.260">
    <property type="entry name" value="Galactose-binding domain-like"/>
    <property type="match status" value="1"/>
</dbReference>